<keyword evidence="2" id="KW-1185">Reference proteome</keyword>
<proteinExistence type="predicted"/>
<comment type="caution">
    <text evidence="1">The sequence shown here is derived from an EMBL/GenBank/DDBJ whole genome shotgun (WGS) entry which is preliminary data.</text>
</comment>
<dbReference type="RefSeq" id="WP_151866100.1">
    <property type="nucleotide sequence ID" value="NZ_WBZB01000033.1"/>
</dbReference>
<dbReference type="SUPFAM" id="SSF56059">
    <property type="entry name" value="Glutathione synthetase ATP-binding domain-like"/>
    <property type="match status" value="1"/>
</dbReference>
<organism evidence="1 2">
    <name type="scientific">Alkaliphilus serpentinus</name>
    <dbReference type="NCBI Taxonomy" id="1482731"/>
    <lineage>
        <taxon>Bacteria</taxon>
        <taxon>Bacillati</taxon>
        <taxon>Bacillota</taxon>
        <taxon>Clostridia</taxon>
        <taxon>Peptostreptococcales</taxon>
        <taxon>Natronincolaceae</taxon>
        <taxon>Alkaliphilus</taxon>
    </lineage>
</organism>
<evidence type="ECO:0000313" key="2">
    <source>
        <dbReference type="Proteomes" id="UP000465601"/>
    </source>
</evidence>
<dbReference type="InterPro" id="IPR026838">
    <property type="entry name" value="YheC/D"/>
</dbReference>
<sequence>MELLWLRSLKEDFIAMNPSLYKKFSNPKKITLHFGQLKMELKAVVRKTLAYDTIGLSHKLHSKFLIPKDVPYEIYNDDGDVYIGPLIAYISLSKYKQLLNQKYVKSLPSFLDYNSVKGVIVICAEDSINLKSGTIEGYYLSKGQKKWKEGIFPLPDAIFNHSLMNQNRISSLQKKIGDKVFNSYRLNLNKWETWQLLSTNSKIAPHLPYTEKYTNIAKVKGLLEKYHSLYLKPASRARGIGQMKLDKERRGISLVDFEKNKLFFKDYQDLSKFLDRKISTNYIVQQAVHYKAKNRHVDFRLVLQKNSDRKWGLTGLVARIAKEGSIITNAQGRDQSILGKKALKSIFGLSDEKAKSIISQMTDIVIEAVNMYEKNGYHLGDLAADIALDPNLHIWLLELQLNYGVNARTTEGLTEFFQRVVSTPFKYAKALSGFTSKNTED</sequence>
<dbReference type="Proteomes" id="UP000465601">
    <property type="component" value="Unassembled WGS sequence"/>
</dbReference>
<accession>A0A833HN99</accession>
<reference evidence="1 2" key="1">
    <citation type="submission" date="2019-10" db="EMBL/GenBank/DDBJ databases">
        <title>Alkaliphilus serpentinus sp. nov. and Alkaliphilus pronyensis sp. nov., two novel anaerobic alkaliphilic species isolated from the serpentinized-hosted hydrothermal field of the Prony Bay (New Caledonia).</title>
        <authorList>
            <person name="Postec A."/>
        </authorList>
    </citation>
    <scope>NUCLEOTIDE SEQUENCE [LARGE SCALE GENOMIC DNA]</scope>
    <source>
        <strain evidence="1 2">LacT</strain>
    </source>
</reference>
<evidence type="ECO:0000313" key="1">
    <source>
        <dbReference type="EMBL" id="KAB3529308.1"/>
    </source>
</evidence>
<dbReference type="OrthoDB" id="1809801at2"/>
<dbReference type="EMBL" id="WBZB01000033">
    <property type="protein sequence ID" value="KAB3529308.1"/>
    <property type="molecule type" value="Genomic_DNA"/>
</dbReference>
<name>A0A833HN99_9FIRM</name>
<protein>
    <submittedName>
        <fullName evidence="1">YheC/YheD family protein</fullName>
    </submittedName>
</protein>
<dbReference type="AlphaFoldDB" id="A0A833HN99"/>
<gene>
    <name evidence="1" type="ORF">F8153_09395</name>
</gene>
<dbReference type="Pfam" id="PF14398">
    <property type="entry name" value="ATPgrasp_YheCD"/>
    <property type="match status" value="1"/>
</dbReference>